<evidence type="ECO:0000256" key="9">
    <source>
        <dbReference type="ARBA" id="ARBA00023242"/>
    </source>
</evidence>
<keyword evidence="6" id="KW-0156">Chromatin regulator</keyword>
<dbReference type="AlphaFoldDB" id="A0A7R9I1W5"/>
<evidence type="ECO:0000256" key="6">
    <source>
        <dbReference type="ARBA" id="ARBA00022853"/>
    </source>
</evidence>
<evidence type="ECO:0000256" key="5">
    <source>
        <dbReference type="ARBA" id="ARBA00022833"/>
    </source>
</evidence>
<keyword evidence="3" id="KW-0677">Repeat</keyword>
<keyword evidence="4" id="KW-0863">Zinc-finger</keyword>
<dbReference type="PANTHER" id="PTHR12247">
    <property type="entry name" value="POLYCOMB GROUP PROTEIN"/>
    <property type="match status" value="1"/>
</dbReference>
<proteinExistence type="predicted"/>
<evidence type="ECO:0000313" key="12">
    <source>
        <dbReference type="EMBL" id="CAD7443586.1"/>
    </source>
</evidence>
<keyword evidence="5" id="KW-0862">Zinc</keyword>
<dbReference type="SMART" id="SM00561">
    <property type="entry name" value="MBT"/>
    <property type="match status" value="2"/>
</dbReference>
<reference evidence="12" key="1">
    <citation type="submission" date="2020-11" db="EMBL/GenBank/DDBJ databases">
        <authorList>
            <person name="Tran Van P."/>
        </authorList>
    </citation>
    <scope>NUCLEOTIDE SEQUENCE</scope>
</reference>
<dbReference type="GO" id="GO:0003682">
    <property type="term" value="F:chromatin binding"/>
    <property type="evidence" value="ECO:0007669"/>
    <property type="project" value="TreeGrafter"/>
</dbReference>
<sequence>MNVSTFPGGGELAGVKLQPTMTPVSIQQQSAGTRMLPVLYIQGPSSTMRVGGSGSTNTVARSATGAQVISTLRPTIMSTNATHQFLPIGSKLVSSSISTSVPTSTITGTVKPLVSQPHIVIQRPVNQTSSGSTTAISKHTFAYLGTLLKPGMTKSGESSQLVLPNGQLPSKMIPAPSQKLVLTPMLPQRTPTPASTITTGSHQNKVTSLLVPVSLSNQTTTNKNIINLKISNGQITTAEGKTAVTVLREAKPITAALGQVPPLQPISKFPAAQKLTCLKSNGQLLPDSTTMTPVREVSHLVPIAPKPTTTEEDSGKKSVACNTVCAEQSLESAPRRKSTEKVDEEKNTLNQELNRCLQEAVEAIFYDSPPPSVKPESIQLSEDDVTLIKVVSTEEATTEKKVDTTDLPEDDVKIEIVKPKEDPNTPFDSLKVNTDDFDPIKVLDWKDGIGALPGSNLKFRMNEFGLMEMVEDEDYEKMLSDKSSSVTPGSGDIGGEELHCGVKRVLQEVKEDKKETPKSAGTDKPVISMKSCNAQDEMYHCDGCGVYGHPTEFFTPRFCNHGCQLTYASRRAALIKKQRDLLQLRLRRRKKRLYDMVKQQELQRQKQEQQRLQQQQLQMSSSSVNTTVLVQSSPATSGSKTSSYSEDENTSNDMTQTQNGISLLQPKMPWQVGKSGFSWCKYLDHYKAKGAPVKLFKDPFPYLKNGFKVGMKMEGIDPEHPSFFCVLSVADVQGYRIRLHFDGYPDNHDFWVNADSMDIFPAGWCEKNNHKLQPPKGYMPSSFNWGSYLKSSRSQAAPRNLFANKTGSSICPNAFRLGMKLEAVDRKNSSMICVATVSDLIDSRILVHFDSWDRMYDYWADPTSPYIHPVGWCKEHGHKLTPPHSTLKILSDEFGARDLSEIPFVELIDRLTTWFTLQLNEIVQYHLFTRRRQQVGESIDVFATDLRRIADGCGFGGEAIMEKMLRNQFVCGLADTQLQQQFFIKPDLTFKIAIEAAKTLEVARKYVEDVWDEETTHGAVFGIGSQPNINLLSSECADRTQNRRSQPRVGNPPSSKVVSGQENRERRAQHFFPGAINRRAGVPDTKRKPTMPAIKLSLRIDSMFHTIEVDTGAALTLISEETYKVLWPHQPKLESLDLDLRTWAADTPLQLLGSKSVEVQFKERRATLTLAVSTDLFETQ</sequence>
<evidence type="ECO:0000256" key="8">
    <source>
        <dbReference type="ARBA" id="ARBA00023163"/>
    </source>
</evidence>
<feature type="repeat" description="MBT" evidence="10">
    <location>
        <begin position="783"/>
        <end position="883"/>
    </location>
</feature>
<dbReference type="PROSITE" id="PS51079">
    <property type="entry name" value="MBT"/>
    <property type="match status" value="2"/>
</dbReference>
<keyword evidence="8" id="KW-0804">Transcription</keyword>
<feature type="region of interest" description="Disordered" evidence="11">
    <location>
        <begin position="1038"/>
        <end position="1064"/>
    </location>
</feature>
<dbReference type="Pfam" id="PF02820">
    <property type="entry name" value="MBT"/>
    <property type="match status" value="2"/>
</dbReference>
<keyword evidence="7" id="KW-0805">Transcription regulation</keyword>
<evidence type="ECO:0000256" key="11">
    <source>
        <dbReference type="SAM" id="MobiDB-lite"/>
    </source>
</evidence>
<dbReference type="PANTHER" id="PTHR12247:SF131">
    <property type="entry name" value="LD05287P"/>
    <property type="match status" value="1"/>
</dbReference>
<organism evidence="12">
    <name type="scientific">Timema bartmani</name>
    <dbReference type="NCBI Taxonomy" id="61472"/>
    <lineage>
        <taxon>Eukaryota</taxon>
        <taxon>Metazoa</taxon>
        <taxon>Ecdysozoa</taxon>
        <taxon>Arthropoda</taxon>
        <taxon>Hexapoda</taxon>
        <taxon>Insecta</taxon>
        <taxon>Pterygota</taxon>
        <taxon>Neoptera</taxon>
        <taxon>Polyneoptera</taxon>
        <taxon>Phasmatodea</taxon>
        <taxon>Timematodea</taxon>
        <taxon>Timematoidea</taxon>
        <taxon>Timematidae</taxon>
        <taxon>Timema</taxon>
    </lineage>
</organism>
<evidence type="ECO:0008006" key="13">
    <source>
        <dbReference type="Google" id="ProtNLM"/>
    </source>
</evidence>
<dbReference type="GO" id="GO:0042393">
    <property type="term" value="F:histone binding"/>
    <property type="evidence" value="ECO:0007669"/>
    <property type="project" value="TreeGrafter"/>
</dbReference>
<dbReference type="InterPro" id="IPR050548">
    <property type="entry name" value="PcG_chromatin_remod_factors"/>
</dbReference>
<evidence type="ECO:0000256" key="4">
    <source>
        <dbReference type="ARBA" id="ARBA00022771"/>
    </source>
</evidence>
<dbReference type="EMBL" id="OD566214">
    <property type="protein sequence ID" value="CAD7443586.1"/>
    <property type="molecule type" value="Genomic_DNA"/>
</dbReference>
<comment type="subcellular location">
    <subcellularLocation>
        <location evidence="1">Nucleus</location>
    </subcellularLocation>
</comment>
<feature type="region of interest" description="Disordered" evidence="11">
    <location>
        <begin position="612"/>
        <end position="656"/>
    </location>
</feature>
<dbReference type="Gene3D" id="2.30.30.140">
    <property type="match status" value="2"/>
</dbReference>
<dbReference type="GO" id="GO:0008270">
    <property type="term" value="F:zinc ion binding"/>
    <property type="evidence" value="ECO:0007669"/>
    <property type="project" value="UniProtKB-KW"/>
</dbReference>
<feature type="compositionally biased region" description="Polar residues" evidence="11">
    <location>
        <begin position="1052"/>
        <end position="1061"/>
    </location>
</feature>
<keyword evidence="9" id="KW-0539">Nucleus</keyword>
<name>A0A7R9I1W5_9NEOP</name>
<gene>
    <name evidence="12" type="ORF">TBIB3V08_LOCUS5988</name>
</gene>
<evidence type="ECO:0000256" key="1">
    <source>
        <dbReference type="ARBA" id="ARBA00004123"/>
    </source>
</evidence>
<dbReference type="CDD" id="cd20101">
    <property type="entry name" value="MBT_L3MBTL1-like_rpt1"/>
    <property type="match status" value="1"/>
</dbReference>
<dbReference type="SUPFAM" id="SSF63748">
    <property type="entry name" value="Tudor/PWWP/MBT"/>
    <property type="match status" value="2"/>
</dbReference>
<evidence type="ECO:0000256" key="10">
    <source>
        <dbReference type="PROSITE-ProRule" id="PRU00459"/>
    </source>
</evidence>
<feature type="compositionally biased region" description="Polar residues" evidence="11">
    <location>
        <begin position="619"/>
        <end position="631"/>
    </location>
</feature>
<dbReference type="GO" id="GO:0005634">
    <property type="term" value="C:nucleus"/>
    <property type="evidence" value="ECO:0007669"/>
    <property type="project" value="UniProtKB-SubCell"/>
</dbReference>
<evidence type="ECO:0000256" key="7">
    <source>
        <dbReference type="ARBA" id="ARBA00023015"/>
    </source>
</evidence>
<dbReference type="CDD" id="cd20102">
    <property type="entry name" value="MBT_L3MBTL1-like_rpt2"/>
    <property type="match status" value="1"/>
</dbReference>
<evidence type="ECO:0000256" key="3">
    <source>
        <dbReference type="ARBA" id="ARBA00022737"/>
    </source>
</evidence>
<dbReference type="FunFam" id="2.30.30.140:FF:000007">
    <property type="entry name" value="Lethal(3)malignant brain tumor-like protein 1"/>
    <property type="match status" value="1"/>
</dbReference>
<dbReference type="InterPro" id="IPR004092">
    <property type="entry name" value="Mbt"/>
</dbReference>
<accession>A0A7R9I1W5</accession>
<dbReference type="GO" id="GO:0045892">
    <property type="term" value="P:negative regulation of DNA-templated transcription"/>
    <property type="evidence" value="ECO:0007669"/>
    <property type="project" value="TreeGrafter"/>
</dbReference>
<feature type="repeat" description="MBT" evidence="10">
    <location>
        <begin position="677"/>
        <end position="775"/>
    </location>
</feature>
<evidence type="ECO:0000256" key="2">
    <source>
        <dbReference type="ARBA" id="ARBA00022723"/>
    </source>
</evidence>
<dbReference type="GO" id="GO:0006325">
    <property type="term" value="P:chromatin organization"/>
    <property type="evidence" value="ECO:0007669"/>
    <property type="project" value="UniProtKB-KW"/>
</dbReference>
<keyword evidence="2" id="KW-0479">Metal-binding</keyword>
<feature type="compositionally biased region" description="Low complexity" evidence="11">
    <location>
        <begin position="632"/>
        <end position="644"/>
    </location>
</feature>
<protein>
    <recommendedName>
        <fullName evidence="13">Lethal(3)malignant brain tumor-like protein 3</fullName>
    </recommendedName>
</protein>